<dbReference type="SUPFAM" id="SSF52499">
    <property type="entry name" value="Isochorismatase-like hydrolases"/>
    <property type="match status" value="1"/>
</dbReference>
<evidence type="ECO:0000313" key="3">
    <source>
        <dbReference type="EMBL" id="KAA2267091.1"/>
    </source>
</evidence>
<dbReference type="AlphaFoldDB" id="A0A5B2XWM9"/>
<dbReference type="InterPro" id="IPR036380">
    <property type="entry name" value="Isochorismatase-like_sf"/>
</dbReference>
<dbReference type="GO" id="GO:0016787">
    <property type="term" value="F:hydrolase activity"/>
    <property type="evidence" value="ECO:0007669"/>
    <property type="project" value="UniProtKB-KW"/>
</dbReference>
<dbReference type="PANTHER" id="PTHR43540">
    <property type="entry name" value="PEROXYUREIDOACRYLATE/UREIDOACRYLATE AMIDOHYDROLASE-RELATED"/>
    <property type="match status" value="1"/>
</dbReference>
<dbReference type="RefSeq" id="WP_149847400.1">
    <property type="nucleotide sequence ID" value="NZ_VUOB01000001.1"/>
</dbReference>
<name>A0A5B2XWM9_9PSEU</name>
<comment type="caution">
    <text evidence="3">The sequence shown here is derived from an EMBL/GenBank/DDBJ whole genome shotgun (WGS) entry which is preliminary data.</text>
</comment>
<gene>
    <name evidence="3" type="ORF">F0L68_00735</name>
</gene>
<keyword evidence="1" id="KW-0378">Hydrolase</keyword>
<organism evidence="3 4">
    <name type="scientific">Solihabitans fulvus</name>
    <dbReference type="NCBI Taxonomy" id="1892852"/>
    <lineage>
        <taxon>Bacteria</taxon>
        <taxon>Bacillati</taxon>
        <taxon>Actinomycetota</taxon>
        <taxon>Actinomycetes</taxon>
        <taxon>Pseudonocardiales</taxon>
        <taxon>Pseudonocardiaceae</taxon>
        <taxon>Solihabitans</taxon>
    </lineage>
</organism>
<evidence type="ECO:0000256" key="1">
    <source>
        <dbReference type="ARBA" id="ARBA00022801"/>
    </source>
</evidence>
<accession>A0A5B2XWM9</accession>
<dbReference type="Gene3D" id="3.40.50.850">
    <property type="entry name" value="Isochorismatase-like"/>
    <property type="match status" value="1"/>
</dbReference>
<protein>
    <submittedName>
        <fullName evidence="3">Isochorismatase family protein</fullName>
    </submittedName>
</protein>
<proteinExistence type="predicted"/>
<evidence type="ECO:0000313" key="4">
    <source>
        <dbReference type="Proteomes" id="UP000323454"/>
    </source>
</evidence>
<reference evidence="3 4" key="2">
    <citation type="submission" date="2019-09" db="EMBL/GenBank/DDBJ databases">
        <authorList>
            <person name="Jin C."/>
        </authorList>
    </citation>
    <scope>NUCLEOTIDE SEQUENCE [LARGE SCALE GENOMIC DNA]</scope>
    <source>
        <strain evidence="3 4">AN110305</strain>
    </source>
</reference>
<evidence type="ECO:0000259" key="2">
    <source>
        <dbReference type="Pfam" id="PF00857"/>
    </source>
</evidence>
<dbReference type="Proteomes" id="UP000323454">
    <property type="component" value="Unassembled WGS sequence"/>
</dbReference>
<dbReference type="Pfam" id="PF00857">
    <property type="entry name" value="Isochorismatase"/>
    <property type="match status" value="1"/>
</dbReference>
<dbReference type="InterPro" id="IPR050272">
    <property type="entry name" value="Isochorismatase-like_hydrls"/>
</dbReference>
<reference evidence="3 4" key="1">
    <citation type="submission" date="2019-09" db="EMBL/GenBank/DDBJ databases">
        <title>Goodfellowia gen. nov., a new genus of the Pseudonocardineae related to Actinoalloteichus, containing Goodfellowia coeruleoviolacea gen. nov., comb. nov. gen. nov., comb. nov.</title>
        <authorList>
            <person name="Labeda D."/>
        </authorList>
    </citation>
    <scope>NUCLEOTIDE SEQUENCE [LARGE SCALE GENOMIC DNA]</scope>
    <source>
        <strain evidence="3 4">AN110305</strain>
    </source>
</reference>
<keyword evidence="4" id="KW-1185">Reference proteome</keyword>
<sequence>MTTLVDRPNTALLIVDVQNGVVGQAINRDTVVANIATLVDKARAEGVDLVWVQHNSDDLPKDSESWQYVPELVRADAEPLVQKRYPDAFEETDLESVLAERGIGRLFVVGAQTDECIRSTLHGAIVRGYDATLVGDAHTTDDLSSFGAPTPDKVIAHTNLYWRYHRAPGRTAGTVDTAEVDFTAKPDA</sequence>
<dbReference type="PANTHER" id="PTHR43540:SF6">
    <property type="entry name" value="ISOCHORISMATASE-LIKE DOMAIN-CONTAINING PROTEIN"/>
    <property type="match status" value="1"/>
</dbReference>
<dbReference type="OrthoDB" id="3174612at2"/>
<dbReference type="EMBL" id="VUOB01000001">
    <property type="protein sequence ID" value="KAA2267091.1"/>
    <property type="molecule type" value="Genomic_DNA"/>
</dbReference>
<dbReference type="InterPro" id="IPR000868">
    <property type="entry name" value="Isochorismatase-like_dom"/>
</dbReference>
<feature type="domain" description="Isochorismatase-like" evidence="2">
    <location>
        <begin position="10"/>
        <end position="140"/>
    </location>
</feature>